<keyword evidence="2" id="KW-0460">Magnesium</keyword>
<proteinExistence type="inferred from homology"/>
<dbReference type="CDD" id="cd07186">
    <property type="entry name" value="CofD_like"/>
    <property type="match status" value="1"/>
</dbReference>
<dbReference type="Gene3D" id="1.10.8.240">
    <property type="entry name" value="CofD-like domain"/>
    <property type="match status" value="1"/>
</dbReference>
<dbReference type="HAMAP" id="MF_01257">
    <property type="entry name" value="CofD"/>
    <property type="match status" value="1"/>
</dbReference>
<dbReference type="SUPFAM" id="SSF142338">
    <property type="entry name" value="CofD-like"/>
    <property type="match status" value="1"/>
</dbReference>
<reference evidence="3" key="1">
    <citation type="submission" date="2018-05" db="EMBL/GenBank/DDBJ databases">
        <authorList>
            <person name="Lanie J.A."/>
            <person name="Ng W.-L."/>
            <person name="Kazmierczak K.M."/>
            <person name="Andrzejewski T.M."/>
            <person name="Davidsen T.M."/>
            <person name="Wayne K.J."/>
            <person name="Tettelin H."/>
            <person name="Glass J.I."/>
            <person name="Rusch D."/>
            <person name="Podicherti R."/>
            <person name="Tsui H.-C.T."/>
            <person name="Winkler M.E."/>
        </authorList>
    </citation>
    <scope>NUCLEOTIDE SEQUENCE</scope>
</reference>
<dbReference type="EMBL" id="UINC01028519">
    <property type="protein sequence ID" value="SVB09634.1"/>
    <property type="molecule type" value="Genomic_DNA"/>
</dbReference>
<dbReference type="InterPro" id="IPR038136">
    <property type="entry name" value="CofD-like_dom_sf"/>
</dbReference>
<dbReference type="Pfam" id="PF01933">
    <property type="entry name" value="CofD"/>
    <property type="match status" value="1"/>
</dbReference>
<dbReference type="Gene3D" id="3.40.50.10680">
    <property type="entry name" value="CofD-like domains"/>
    <property type="match status" value="1"/>
</dbReference>
<dbReference type="AlphaFoldDB" id="A0A382B7P2"/>
<accession>A0A382B7P2</accession>
<dbReference type="PANTHER" id="PTHR43007">
    <property type="entry name" value="2-PHOSPHO-L-LACTATE TRANSFERASE"/>
    <property type="match status" value="1"/>
</dbReference>
<name>A0A382B7P2_9ZZZZ</name>
<dbReference type="InterPro" id="IPR010115">
    <property type="entry name" value="FbiA/CofD"/>
</dbReference>
<evidence type="ECO:0000256" key="1">
    <source>
        <dbReference type="ARBA" id="ARBA00022679"/>
    </source>
</evidence>
<dbReference type="InterPro" id="IPR002882">
    <property type="entry name" value="CofD"/>
</dbReference>
<dbReference type="GO" id="GO:0000287">
    <property type="term" value="F:magnesium ion binding"/>
    <property type="evidence" value="ECO:0007669"/>
    <property type="project" value="InterPro"/>
</dbReference>
<dbReference type="GO" id="GO:0043743">
    <property type="term" value="F:LPPG:FO 2-phospho-L-lactate transferase activity"/>
    <property type="evidence" value="ECO:0007669"/>
    <property type="project" value="InterPro"/>
</dbReference>
<evidence type="ECO:0000313" key="3">
    <source>
        <dbReference type="EMBL" id="SVB09634.1"/>
    </source>
</evidence>
<dbReference type="PANTHER" id="PTHR43007:SF1">
    <property type="entry name" value="2-PHOSPHO-L-LACTATE TRANSFERASE"/>
    <property type="match status" value="1"/>
</dbReference>
<gene>
    <name evidence="3" type="ORF">METZ01_LOCUS162488</name>
</gene>
<sequence length="290" mass="31222">MVTAVVNIADDFRLHGLAISPDLDTVTYTISSQVNSETGWGRSGESWRVLEELAKIGGHTWFSLGDLDLALHLYRTQRLTEGATLSDVTHEICAAWGITARLLPATNETVSTRLKVSDKGWLDFQDYFVVQRHNVPITDVRFDGIDDASPGPGVIESLEEADVVIIAPSNPIVSVNPVLEISGIREVLLKKRESVVAISPIVGGAALKGPAARMLDELGHESSAVGVAVLYKDVARTLVVDHVDAELSARIEAEGVRALITDTIMSDQTRAAALAKTTLESVFSDERGSL</sequence>
<organism evidence="3">
    <name type="scientific">marine metagenome</name>
    <dbReference type="NCBI Taxonomy" id="408172"/>
    <lineage>
        <taxon>unclassified sequences</taxon>
        <taxon>metagenomes</taxon>
        <taxon>ecological metagenomes</taxon>
    </lineage>
</organism>
<protein>
    <recommendedName>
        <fullName evidence="4">2-phospho-L-lactate transferase</fullName>
    </recommendedName>
</protein>
<evidence type="ECO:0008006" key="4">
    <source>
        <dbReference type="Google" id="ProtNLM"/>
    </source>
</evidence>
<dbReference type="NCBIfam" id="TIGR01819">
    <property type="entry name" value="F420_cofD"/>
    <property type="match status" value="1"/>
</dbReference>
<keyword evidence="1" id="KW-0808">Transferase</keyword>
<evidence type="ECO:0000256" key="2">
    <source>
        <dbReference type="ARBA" id="ARBA00022842"/>
    </source>
</evidence>